<proteinExistence type="predicted"/>
<evidence type="ECO:0000313" key="1">
    <source>
        <dbReference type="EMBL" id="MBB5058073.1"/>
    </source>
</evidence>
<dbReference type="PANTHER" id="PTHR48098:SF1">
    <property type="entry name" value="DIACYLGLYCEROL ACYLTRANSFERASE_MYCOLYLTRANSFERASE AG85A"/>
    <property type="match status" value="1"/>
</dbReference>
<reference evidence="1 2" key="1">
    <citation type="submission" date="2020-08" db="EMBL/GenBank/DDBJ databases">
        <title>Genomic Encyclopedia of Type Strains, Phase IV (KMG-V): Genome sequencing to study the core and pangenomes of soil and plant-associated prokaryotes.</title>
        <authorList>
            <person name="Whitman W."/>
        </authorList>
    </citation>
    <scope>NUCLEOTIDE SEQUENCE [LARGE SCALE GENOMIC DNA]</scope>
    <source>
        <strain evidence="1 2">M8UP14</strain>
    </source>
</reference>
<dbReference type="PANTHER" id="PTHR48098">
    <property type="entry name" value="ENTEROCHELIN ESTERASE-RELATED"/>
    <property type="match status" value="1"/>
</dbReference>
<dbReference type="SUPFAM" id="SSF81296">
    <property type="entry name" value="E set domains"/>
    <property type="match status" value="1"/>
</dbReference>
<dbReference type="EMBL" id="JACHIP010000003">
    <property type="protein sequence ID" value="MBB5058073.1"/>
    <property type="molecule type" value="Genomic_DNA"/>
</dbReference>
<comment type="caution">
    <text evidence="1">The sequence shown here is derived from an EMBL/GenBank/DDBJ whole genome shotgun (WGS) entry which is preliminary data.</text>
</comment>
<organism evidence="1 2">
    <name type="scientific">Granulicella aggregans</name>
    <dbReference type="NCBI Taxonomy" id="474949"/>
    <lineage>
        <taxon>Bacteria</taxon>
        <taxon>Pseudomonadati</taxon>
        <taxon>Acidobacteriota</taxon>
        <taxon>Terriglobia</taxon>
        <taxon>Terriglobales</taxon>
        <taxon>Acidobacteriaceae</taxon>
        <taxon>Granulicella</taxon>
    </lineage>
</organism>
<gene>
    <name evidence="1" type="ORF">HDF16_002779</name>
</gene>
<dbReference type="InterPro" id="IPR050583">
    <property type="entry name" value="Mycobacterial_A85_antigen"/>
</dbReference>
<dbReference type="Gene3D" id="3.40.50.1820">
    <property type="entry name" value="alpha/beta hydrolase"/>
    <property type="match status" value="1"/>
</dbReference>
<dbReference type="AlphaFoldDB" id="A0A7W7ZDW3"/>
<evidence type="ECO:0000313" key="2">
    <source>
        <dbReference type="Proteomes" id="UP000540989"/>
    </source>
</evidence>
<dbReference type="GO" id="GO:0016747">
    <property type="term" value="F:acyltransferase activity, transferring groups other than amino-acyl groups"/>
    <property type="evidence" value="ECO:0007669"/>
    <property type="project" value="TreeGrafter"/>
</dbReference>
<accession>A0A7W7ZDW3</accession>
<dbReference type="InterPro" id="IPR000801">
    <property type="entry name" value="Esterase-like"/>
</dbReference>
<keyword evidence="2" id="KW-1185">Reference proteome</keyword>
<protein>
    <submittedName>
        <fullName evidence="1">Enterochelin esterase family protein</fullName>
    </submittedName>
</protein>
<dbReference type="Proteomes" id="UP000540989">
    <property type="component" value="Unassembled WGS sequence"/>
</dbReference>
<dbReference type="Pfam" id="PF00756">
    <property type="entry name" value="Esterase"/>
    <property type="match status" value="1"/>
</dbReference>
<dbReference type="SUPFAM" id="SSF53474">
    <property type="entry name" value="alpha/beta-Hydrolases"/>
    <property type="match status" value="1"/>
</dbReference>
<dbReference type="RefSeq" id="WP_246409058.1">
    <property type="nucleotide sequence ID" value="NZ_JACHIP010000003.1"/>
</dbReference>
<dbReference type="InterPro" id="IPR014756">
    <property type="entry name" value="Ig_E-set"/>
</dbReference>
<sequence>MSNTNGIWSATTPRLSPEIYWYSFNVDGHDQLDPYNKVSLPNYFYLDSVITVPGPKPQLWEVDNIPHGAVAHHFYTSKLMKGLPNGQSEYYVYTPPGYDPAGKQYPTLYLLHGFSMMASDWTYPGGANFILDHLIAQGKAQPMVVVMPLSYGVVGSPPTGDDSFYATWDNSDVLFSPVLLEEIMPRINAEYHVSKDRKMRAIAGMSMGGAESIMIGLNHPDQFAWIGGFSSGTHGNIRDHLPTSYKNADLNLIWISCGESDPDLHPNLELAAWMKQNNLPVTSVTMPGGHTWTVWHPSLTRFATLLFQTSQ</sequence>
<dbReference type="InterPro" id="IPR029058">
    <property type="entry name" value="AB_hydrolase_fold"/>
</dbReference>
<name>A0A7W7ZDW3_9BACT</name>